<keyword evidence="14 16" id="KW-0899">Viral immunoevasion</keyword>
<keyword evidence="2 16" id="KW-0244">Early protein</keyword>
<dbReference type="Pfam" id="PF00518">
    <property type="entry name" value="E6"/>
    <property type="match status" value="1"/>
</dbReference>
<sequence>MSGTSASSQPRTLYQLCKEFGLTLRNLQISCIWCKKHLTGAEVLAYHFKDLVVVWRKDFPYAACAWCLEFNSKICALRHYERSAFWYTVEKETGLLLEEQQIRCALCQKPLSQSEKNHHIDTGTRFQFILCQWTGRCTHCRGQCVERRLP</sequence>
<dbReference type="GO" id="GO:0030430">
    <property type="term" value="C:host cell cytoplasm"/>
    <property type="evidence" value="ECO:0007669"/>
    <property type="project" value="UniProtKB-SubCell"/>
</dbReference>
<evidence type="ECO:0000256" key="9">
    <source>
        <dbReference type="ARBA" id="ARBA00023015"/>
    </source>
</evidence>
<dbReference type="InterPro" id="IPR001334">
    <property type="entry name" value="E6"/>
</dbReference>
<dbReference type="GO" id="GO:0039502">
    <property type="term" value="P:symbiont-mediated suppression of host type I interferon-mediated signaling pathway"/>
    <property type="evidence" value="ECO:0007669"/>
    <property type="project" value="UniProtKB-UniRule"/>
</dbReference>
<feature type="zinc finger region" evidence="16">
    <location>
        <begin position="104"/>
        <end position="140"/>
    </location>
</feature>
<comment type="function">
    <text evidence="16">Plays a major role in the induction and maintenance of cellular transformation. E6 associates with host UBE3A/E6-AP ubiquitin-protein ligase and modulates its activity. Sequesters tumor suppressor TP53 in the host cytoplasm and modulates its activity by interacting with host EP300 that results in the reduction of TP53 acetylation and activation. In turn, apoptosis induced by DNA damage is inhibited. E6 protects also host keratinocytes from apoptosis by mediating the degradation of host BAK1. May also inhibit host immune response.</text>
</comment>
<dbReference type="Gene3D" id="3.30.240.40">
    <property type="entry name" value="E6 early regulatory protein"/>
    <property type="match status" value="2"/>
</dbReference>
<evidence type="ECO:0000256" key="5">
    <source>
        <dbReference type="ARBA" id="ARBA00022632"/>
    </source>
</evidence>
<keyword evidence="4 16" id="KW-0945">Host-virus interaction</keyword>
<reference evidence="18" key="1">
    <citation type="submission" date="2016-07" db="EMBL/GenBank/DDBJ databases">
        <title>Molecular Epidemiology of Human Papillomavirus in Southwest Nigeria.</title>
        <authorList>
            <person name="Nejo Y.T."/>
            <person name="Odaibo G.N."/>
        </authorList>
    </citation>
    <scope>NUCLEOTIDE SEQUENCE</scope>
    <source>
        <strain evidence="18">NGIb168-42</strain>
    </source>
</reference>
<evidence type="ECO:0000256" key="16">
    <source>
        <dbReference type="HAMAP-Rule" id="MF_04006"/>
    </source>
</evidence>
<protein>
    <recommendedName>
        <fullName evidence="16 17">Protein E6</fullName>
    </recommendedName>
</protein>
<keyword evidence="8 16" id="KW-0862">Zinc</keyword>
<dbReference type="GO" id="GO:0039648">
    <property type="term" value="P:symbiont-mediated perturbation of host ubiquitin-like protein modification"/>
    <property type="evidence" value="ECO:0007669"/>
    <property type="project" value="UniProtKB-UniRule"/>
</dbReference>
<dbReference type="GO" id="GO:0006351">
    <property type="term" value="P:DNA-templated transcription"/>
    <property type="evidence" value="ECO:0007669"/>
    <property type="project" value="UniProtKB-UniRule"/>
</dbReference>
<dbReference type="GO" id="GO:0006355">
    <property type="term" value="P:regulation of DNA-templated transcription"/>
    <property type="evidence" value="ECO:0007669"/>
    <property type="project" value="UniProtKB-UniRule"/>
</dbReference>
<dbReference type="GO" id="GO:0042025">
    <property type="term" value="C:host cell nucleus"/>
    <property type="evidence" value="ECO:0007669"/>
    <property type="project" value="UniProtKB-SubCell"/>
</dbReference>
<keyword evidence="5 16" id="KW-1090">Inhibition of host innate immune response by virus</keyword>
<evidence type="ECO:0000256" key="12">
    <source>
        <dbReference type="ARBA" id="ARBA00023163"/>
    </source>
</evidence>
<dbReference type="GO" id="GO:0052150">
    <property type="term" value="P:symbiont-mediated perturbation of host apoptosis"/>
    <property type="evidence" value="ECO:0007669"/>
    <property type="project" value="UniProtKB-KW"/>
</dbReference>
<dbReference type="GO" id="GO:0003677">
    <property type="term" value="F:DNA binding"/>
    <property type="evidence" value="ECO:0007669"/>
    <property type="project" value="UniProtKB-UniRule"/>
</dbReference>
<comment type="similarity">
    <text evidence="1 17">Belongs to the papillomaviridae E6 protein family.</text>
</comment>
<dbReference type="InterPro" id="IPR038575">
    <property type="entry name" value="E6_sf"/>
</dbReference>
<keyword evidence="11 16" id="KW-0010">Activator</keyword>
<evidence type="ECO:0000256" key="6">
    <source>
        <dbReference type="ARBA" id="ARBA00022723"/>
    </source>
</evidence>
<dbReference type="EMBL" id="KX545350">
    <property type="protein sequence ID" value="APX52867.1"/>
    <property type="molecule type" value="Genomic_DNA"/>
</dbReference>
<name>A0A1P8NVT4_HPV42</name>
<evidence type="ECO:0000256" key="13">
    <source>
        <dbReference type="ARBA" id="ARBA00023200"/>
    </source>
</evidence>
<gene>
    <name evidence="16 18" type="primary">E6</name>
</gene>
<evidence type="ECO:0000256" key="17">
    <source>
        <dbReference type="RuleBase" id="RU363123"/>
    </source>
</evidence>
<accession>A0A1P8NVT4</accession>
<dbReference type="GO" id="GO:0052170">
    <property type="term" value="P:symbiont-mediated suppression of host innate immune response"/>
    <property type="evidence" value="ECO:0007669"/>
    <property type="project" value="UniProtKB-KW"/>
</dbReference>
<keyword evidence="10 16" id="KW-0238">DNA-binding</keyword>
<evidence type="ECO:0000256" key="10">
    <source>
        <dbReference type="ARBA" id="ARBA00023125"/>
    </source>
</evidence>
<dbReference type="GO" id="GO:0008270">
    <property type="term" value="F:zinc ion binding"/>
    <property type="evidence" value="ECO:0007669"/>
    <property type="project" value="UniProtKB-KW"/>
</dbReference>
<keyword evidence="7 16" id="KW-0863">Zinc-finger</keyword>
<evidence type="ECO:0000256" key="11">
    <source>
        <dbReference type="ARBA" id="ARBA00023159"/>
    </source>
</evidence>
<comment type="caution">
    <text evidence="16">Lacks conserved residue(s) required for the propagation of feature annotation.</text>
</comment>
<keyword evidence="15 16" id="KW-1119">Modulation of host cell apoptosis by virus</keyword>
<dbReference type="HAMAP" id="MF_04006">
    <property type="entry name" value="HPV_E6"/>
    <property type="match status" value="1"/>
</dbReference>
<keyword evidence="9 16" id="KW-0805">Transcription regulation</keyword>
<evidence type="ECO:0000256" key="7">
    <source>
        <dbReference type="ARBA" id="ARBA00022771"/>
    </source>
</evidence>
<feature type="zinc finger region" evidence="16">
    <location>
        <begin position="31"/>
        <end position="67"/>
    </location>
</feature>
<evidence type="ECO:0000313" key="18">
    <source>
        <dbReference type="EMBL" id="APX52867.1"/>
    </source>
</evidence>
<organism evidence="18">
    <name type="scientific">Human papillomavirus 42</name>
    <dbReference type="NCBI Taxonomy" id="10590"/>
    <lineage>
        <taxon>Viruses</taxon>
        <taxon>Monodnaviria</taxon>
        <taxon>Shotokuvirae</taxon>
        <taxon>Cossaviricota</taxon>
        <taxon>Papovaviricetes</taxon>
        <taxon>Zurhausenvirales</taxon>
        <taxon>Papillomaviridae</taxon>
        <taxon>Firstpapillomavirinae</taxon>
        <taxon>Alphapapillomavirus</taxon>
        <taxon>Alphapapillomavirus 1</taxon>
    </lineage>
</organism>
<evidence type="ECO:0000256" key="15">
    <source>
        <dbReference type="ARBA" id="ARBA00023323"/>
    </source>
</evidence>
<comment type="subunit">
    <text evidence="16">Forms homodimers. Interacts with ubiquitin-protein ligase UBE3A/E6-AP; this interaction stimulates UBE3A ubiquitin activity. Interacts with host TP53 and EP300; this interaction inhibits TP53 activity.</text>
</comment>
<proteinExistence type="inferred from homology"/>
<evidence type="ECO:0000256" key="3">
    <source>
        <dbReference type="ARBA" id="ARBA00022562"/>
    </source>
</evidence>
<organismHost>
    <name type="scientific">Homo sapiens</name>
    <name type="common">Human</name>
    <dbReference type="NCBI Taxonomy" id="9606"/>
</organismHost>
<evidence type="ECO:0000256" key="1">
    <source>
        <dbReference type="ARBA" id="ARBA00006346"/>
    </source>
</evidence>
<evidence type="ECO:0000256" key="14">
    <source>
        <dbReference type="ARBA" id="ARBA00023280"/>
    </source>
</evidence>
<evidence type="ECO:0000256" key="4">
    <source>
        <dbReference type="ARBA" id="ARBA00022581"/>
    </source>
</evidence>
<keyword evidence="13 16" id="KW-1035">Host cytoplasm</keyword>
<comment type="miscellaneous">
    <text evidence="16">Belongs to the low risk human alphapapillomavirus family. The cancer-causing human papillomavirus E6 protein has a unique carboxy terminal PDZ domain containing substrate but low risk E6s do not possess this domain.</text>
</comment>
<evidence type="ECO:0000256" key="2">
    <source>
        <dbReference type="ARBA" id="ARBA00022518"/>
    </source>
</evidence>
<dbReference type="SUPFAM" id="SSF161229">
    <property type="entry name" value="E6 C-terminal domain-like"/>
    <property type="match status" value="2"/>
</dbReference>
<keyword evidence="12 16" id="KW-0804">Transcription</keyword>
<comment type="subcellular location">
    <subcellularLocation>
        <location evidence="16 17">Host cytoplasm</location>
    </subcellularLocation>
    <subcellularLocation>
        <location evidence="16 17">Host nucleus</location>
    </subcellularLocation>
</comment>
<keyword evidence="6 16" id="KW-0479">Metal-binding</keyword>
<keyword evidence="3 16" id="KW-1048">Host nucleus</keyword>
<evidence type="ECO:0000256" key="8">
    <source>
        <dbReference type="ARBA" id="ARBA00022833"/>
    </source>
</evidence>